<organism evidence="2 3">
    <name type="scientific">Bifidobacterium cuniculi</name>
    <dbReference type="NCBI Taxonomy" id="1688"/>
    <lineage>
        <taxon>Bacteria</taxon>
        <taxon>Bacillati</taxon>
        <taxon>Actinomycetota</taxon>
        <taxon>Actinomycetes</taxon>
        <taxon>Bifidobacteriales</taxon>
        <taxon>Bifidobacteriaceae</taxon>
        <taxon>Bifidobacterium</taxon>
    </lineage>
</organism>
<feature type="domain" description="DUF4422" evidence="1">
    <location>
        <begin position="6"/>
        <end position="218"/>
    </location>
</feature>
<reference evidence="2 3" key="1">
    <citation type="submission" date="2014-03" db="EMBL/GenBank/DDBJ databases">
        <title>Genomics of Bifidobacteria.</title>
        <authorList>
            <person name="Ventura M."/>
            <person name="Milani C."/>
            <person name="Lugli G.A."/>
        </authorList>
    </citation>
    <scope>NUCLEOTIDE SEQUENCE [LARGE SCALE GENOMIC DNA]</scope>
    <source>
        <strain evidence="2 3">LMG 10738</strain>
    </source>
</reference>
<dbReference type="AlphaFoldDB" id="A0A087AEV9"/>
<keyword evidence="2" id="KW-0808">Transferase</keyword>
<dbReference type="OrthoDB" id="3183633at2"/>
<proteinExistence type="predicted"/>
<evidence type="ECO:0000313" key="2">
    <source>
        <dbReference type="EMBL" id="KFI57309.1"/>
    </source>
</evidence>
<dbReference type="GO" id="GO:0016740">
    <property type="term" value="F:transferase activity"/>
    <property type="evidence" value="ECO:0007669"/>
    <property type="project" value="UniProtKB-KW"/>
</dbReference>
<name>A0A087AEV9_9BIFI</name>
<dbReference type="EMBL" id="JGYV01000034">
    <property type="protein sequence ID" value="KFI57309.1"/>
    <property type="molecule type" value="Genomic_DNA"/>
</dbReference>
<evidence type="ECO:0000259" key="1">
    <source>
        <dbReference type="Pfam" id="PF14393"/>
    </source>
</evidence>
<dbReference type="eggNOG" id="COG1442">
    <property type="taxonomic scope" value="Bacteria"/>
</dbReference>
<comment type="caution">
    <text evidence="2">The sequence shown here is derived from an EMBL/GenBank/DDBJ whole genome shotgun (WGS) entry which is preliminary data.</text>
</comment>
<evidence type="ECO:0000313" key="3">
    <source>
        <dbReference type="Proteomes" id="UP000029067"/>
    </source>
</evidence>
<dbReference type="Proteomes" id="UP000029067">
    <property type="component" value="Unassembled WGS sequence"/>
</dbReference>
<gene>
    <name evidence="2" type="ORF">BCUN_2153</name>
</gene>
<accession>A0A087AEV9</accession>
<dbReference type="Pfam" id="PF14393">
    <property type="entry name" value="DUF4422"/>
    <property type="match status" value="1"/>
</dbReference>
<dbReference type="InterPro" id="IPR025536">
    <property type="entry name" value="DUF4422"/>
</dbReference>
<sequence length="251" mass="29735">MEDTAKIYVVAHKDFDAPQLDGYIPILAGAARNHAHISVKDNTGDEISSKNPQYCELTAQYWVWKNAIGTAADFGFVHYRRYFYLSHRKTAIVPAEQFVEDLKHVDAVLPEPWVFRTTVKEQFAQFHDIKDLQTTRTVLQERHSEYVKAFDEVMCSRSLSCYNMFVMSRSHFERYMTWLFDILEEVEHRTDTGQYDAYNQRLYGFLSERLLNVWVRAQKLRIKYYPVYKPDDSWIKESLKASVKKLVYSRR</sequence>
<dbReference type="RefSeq" id="WP_033516419.1">
    <property type="nucleotide sequence ID" value="NZ_JGYV01000034.1"/>
</dbReference>
<keyword evidence="3" id="KW-1185">Reference proteome</keyword>
<protein>
    <submittedName>
        <fullName evidence="2">Glycosyl transferase family protein</fullName>
    </submittedName>
</protein>
<dbReference type="STRING" id="1688.BCUN_2153"/>